<dbReference type="EMBL" id="LNAM01000024">
    <property type="protein sequence ID" value="KSV60313.1"/>
    <property type="molecule type" value="Genomic_DNA"/>
</dbReference>
<reference evidence="4 5" key="1">
    <citation type="submission" date="2015-11" db="EMBL/GenBank/DDBJ databases">
        <title>Butyribacter intestini gen. nov., sp. nov., a butyric acid-producing bacterium of the family Lachnospiraceae isolated from the human faeces.</title>
        <authorList>
            <person name="Zou Y."/>
            <person name="Xue W."/>
            <person name="Luo G."/>
            <person name="Lv M."/>
        </authorList>
    </citation>
    <scope>NUCLEOTIDE SEQUENCE [LARGE SCALE GENOMIC DNA]</scope>
    <source>
        <strain evidence="4 5">ACET-33324</strain>
    </source>
</reference>
<keyword evidence="5" id="KW-1185">Reference proteome</keyword>
<proteinExistence type="inferred from homology"/>
<dbReference type="Pfam" id="PF26079">
    <property type="entry name" value="Baseplate_J_C"/>
    <property type="match status" value="1"/>
</dbReference>
<organism evidence="4 5">
    <name type="scientific">Acetivibrio ethanolgignens</name>
    <dbReference type="NCBI Taxonomy" id="290052"/>
    <lineage>
        <taxon>Bacteria</taxon>
        <taxon>Bacillati</taxon>
        <taxon>Bacillota</taxon>
        <taxon>Clostridia</taxon>
        <taxon>Eubacteriales</taxon>
        <taxon>Oscillospiraceae</taxon>
        <taxon>Acetivibrio</taxon>
    </lineage>
</organism>
<evidence type="ECO:0000259" key="3">
    <source>
        <dbReference type="Pfam" id="PF26079"/>
    </source>
</evidence>
<dbReference type="PANTHER" id="PTHR37829:SF3">
    <property type="entry name" value="PROTEIN JAYE-RELATED"/>
    <property type="match status" value="1"/>
</dbReference>
<protein>
    <submittedName>
        <fullName evidence="4">Uncharacterized protein</fullName>
    </submittedName>
</protein>
<evidence type="ECO:0000313" key="5">
    <source>
        <dbReference type="Proteomes" id="UP000054874"/>
    </source>
</evidence>
<comment type="similarity">
    <text evidence="1">Belongs to the Mu gp47/PBSX XkdT family.</text>
</comment>
<gene>
    <name evidence="4" type="ORF">ASU35_06060</name>
</gene>
<dbReference type="STRING" id="290052.ASU35_06060"/>
<dbReference type="OrthoDB" id="2554267at2"/>
<dbReference type="InterPro" id="IPR052399">
    <property type="entry name" value="Phage_Baseplate_Assmbl_Protein"/>
</dbReference>
<dbReference type="InterPro" id="IPR058531">
    <property type="entry name" value="Baseplate_J_M"/>
</dbReference>
<feature type="domain" description="Baseplate J-like central" evidence="2">
    <location>
        <begin position="183"/>
        <end position="268"/>
    </location>
</feature>
<evidence type="ECO:0000259" key="2">
    <source>
        <dbReference type="Pfam" id="PF26078"/>
    </source>
</evidence>
<comment type="caution">
    <text evidence="4">The sequence shown here is derived from an EMBL/GenBank/DDBJ whole genome shotgun (WGS) entry which is preliminary data.</text>
</comment>
<feature type="domain" description="Baseplate J-like C-terminal" evidence="3">
    <location>
        <begin position="274"/>
        <end position="364"/>
    </location>
</feature>
<dbReference type="Pfam" id="PF26078">
    <property type="entry name" value="Baseplate_J_M"/>
    <property type="match status" value="1"/>
</dbReference>
<name>A0A0V8QJN4_9FIRM</name>
<dbReference type="RefSeq" id="WP_058351514.1">
    <property type="nucleotide sequence ID" value="NZ_CABMMD010000024.1"/>
</dbReference>
<accession>A0A0V8QJN4</accession>
<sequence length="365" mass="39817">MYEEKTYEALLEEKLSLVDDKFDKRQGSPIYAALAPNSVEQARLYSHLAWLHNQMFGDTAERDGLTRIARDTRGLSPSAATYAVRKCVADAVLPLGLSVSLDILNYTITEAVDEAGSSGEYVYKAVCQESGEIGNKYSGEAIPNEFVEGLTAVRILDVLIPGEDEEDTEAFRKRWRDNFRSMAFGGNKTDYKEKINGIEGVGGVKTARARNASGEVQGGHVLAVIIASDFSVPSLSLVEKVQEIIDPVENAGEGDGLAPIDHTVHIQAVTGKVINVATTLTLDTGYSFEDIKSFVEGTVDKYFLSINKEWEEKGNESIVVRIAQIESAILKIIGVLDITGTMLNGEEKNVILDKYEIAVRGEISG</sequence>
<evidence type="ECO:0000313" key="4">
    <source>
        <dbReference type="EMBL" id="KSV60313.1"/>
    </source>
</evidence>
<dbReference type="PANTHER" id="PTHR37829">
    <property type="entry name" value="PHAGE-LIKE ELEMENT PBSX PROTEIN XKDT"/>
    <property type="match status" value="1"/>
</dbReference>
<evidence type="ECO:0000256" key="1">
    <source>
        <dbReference type="ARBA" id="ARBA00038087"/>
    </source>
</evidence>
<dbReference type="InterPro" id="IPR058530">
    <property type="entry name" value="Baseplate_J-like_C"/>
</dbReference>
<dbReference type="AlphaFoldDB" id="A0A0V8QJN4"/>
<dbReference type="Proteomes" id="UP000054874">
    <property type="component" value="Unassembled WGS sequence"/>
</dbReference>